<feature type="compositionally biased region" description="Polar residues" evidence="1">
    <location>
        <begin position="133"/>
        <end position="143"/>
    </location>
</feature>
<dbReference type="AlphaFoldDB" id="A0A224Y7U5"/>
<proteinExistence type="predicted"/>
<name>A0A224Y7U5_9ACAR</name>
<accession>A0A224Y7U5</accession>
<sequence length="198" mass="21587">MSSHSTSSSVPSRAFEIEHFLKAHERAPRKCRPKLRRSMCTASLLARPVSAVRQGSLLALRTSSTPYTCASCHPQMVYLGTHQATAAGMSSRVDDALAVRESRSSRFTEVTPKSVEHEYRRKPQQRSVAPGRSLNSRSTSANASFFGPRKLSRAAAHKEGFLLFPPTANGSHPARSSTPNCRPAAQLPKVLASEITFP</sequence>
<feature type="compositionally biased region" description="Polar residues" evidence="1">
    <location>
        <begin position="168"/>
        <end position="180"/>
    </location>
</feature>
<reference evidence="2" key="1">
    <citation type="journal article" date="2017" name="Parasit. Vectors">
        <title>Sialotranscriptomics of Rhipicephalus zambeziensis reveals intricate expression profiles of secretory proteins and suggests tight temporal transcriptional regulation during blood-feeding.</title>
        <authorList>
            <person name="de Castro M.H."/>
            <person name="de Klerk D."/>
            <person name="Pienaar R."/>
            <person name="Rees D.J.G."/>
            <person name="Mans B.J."/>
        </authorList>
    </citation>
    <scope>NUCLEOTIDE SEQUENCE</scope>
    <source>
        <tissue evidence="2">Salivary glands</tissue>
    </source>
</reference>
<evidence type="ECO:0000256" key="1">
    <source>
        <dbReference type="SAM" id="MobiDB-lite"/>
    </source>
</evidence>
<protein>
    <submittedName>
        <fullName evidence="2">Uncharacterized protein</fullName>
    </submittedName>
</protein>
<feature type="region of interest" description="Disordered" evidence="1">
    <location>
        <begin position="166"/>
        <end position="185"/>
    </location>
</feature>
<dbReference type="EMBL" id="GFPF01001659">
    <property type="protein sequence ID" value="MAA12805.1"/>
    <property type="molecule type" value="Transcribed_RNA"/>
</dbReference>
<feature type="region of interest" description="Disordered" evidence="1">
    <location>
        <begin position="104"/>
        <end position="146"/>
    </location>
</feature>
<evidence type="ECO:0000313" key="2">
    <source>
        <dbReference type="EMBL" id="MAA12805.1"/>
    </source>
</evidence>
<organism evidence="2">
    <name type="scientific">Rhipicephalus zambeziensis</name>
    <dbReference type="NCBI Taxonomy" id="60191"/>
    <lineage>
        <taxon>Eukaryota</taxon>
        <taxon>Metazoa</taxon>
        <taxon>Ecdysozoa</taxon>
        <taxon>Arthropoda</taxon>
        <taxon>Chelicerata</taxon>
        <taxon>Arachnida</taxon>
        <taxon>Acari</taxon>
        <taxon>Parasitiformes</taxon>
        <taxon>Ixodida</taxon>
        <taxon>Ixodoidea</taxon>
        <taxon>Ixodidae</taxon>
        <taxon>Rhipicephalinae</taxon>
        <taxon>Rhipicephalus</taxon>
        <taxon>Rhipicephalus</taxon>
    </lineage>
</organism>